<keyword evidence="4 8" id="KW-0240">DNA-directed RNA polymerase</keyword>
<evidence type="ECO:0000313" key="13">
    <source>
        <dbReference type="Proteomes" id="UP000054321"/>
    </source>
</evidence>
<organism evidence="12 13">
    <name type="scientific">Oidiodendron maius (strain Zn)</name>
    <dbReference type="NCBI Taxonomy" id="913774"/>
    <lineage>
        <taxon>Eukaryota</taxon>
        <taxon>Fungi</taxon>
        <taxon>Dikarya</taxon>
        <taxon>Ascomycota</taxon>
        <taxon>Pezizomycotina</taxon>
        <taxon>Leotiomycetes</taxon>
        <taxon>Leotiomycetes incertae sedis</taxon>
        <taxon>Myxotrichaceae</taxon>
        <taxon>Oidiodendron</taxon>
    </lineage>
</organism>
<gene>
    <name evidence="12" type="ORF">OIDMADRAFT_126614</name>
</gene>
<dbReference type="Proteomes" id="UP000054321">
    <property type="component" value="Unassembled WGS sequence"/>
</dbReference>
<evidence type="ECO:0000259" key="11">
    <source>
        <dbReference type="Pfam" id="PF22536"/>
    </source>
</evidence>
<dbReference type="GO" id="GO:0003697">
    <property type="term" value="F:single-stranded DNA binding"/>
    <property type="evidence" value="ECO:0007669"/>
    <property type="project" value="UniProtKB-UniRule"/>
</dbReference>
<dbReference type="GO" id="GO:0005666">
    <property type="term" value="C:RNA polymerase III complex"/>
    <property type="evidence" value="ECO:0007669"/>
    <property type="project" value="UniProtKB-UniRule"/>
</dbReference>
<dbReference type="InParanoid" id="A0A0C3H6C0"/>
<feature type="region of interest" description="Disordered" evidence="9">
    <location>
        <begin position="347"/>
        <end position="383"/>
    </location>
</feature>
<evidence type="ECO:0000256" key="8">
    <source>
        <dbReference type="RuleBase" id="RU367076"/>
    </source>
</evidence>
<keyword evidence="5 8" id="KW-0804">Transcription</keyword>
<evidence type="ECO:0000256" key="4">
    <source>
        <dbReference type="ARBA" id="ARBA00022478"/>
    </source>
</evidence>
<keyword evidence="6 8" id="KW-0539">Nucleus</keyword>
<dbReference type="HOGENOM" id="CLU_023294_0_0_1"/>
<evidence type="ECO:0000256" key="7">
    <source>
        <dbReference type="ARBA" id="ARBA00025127"/>
    </source>
</evidence>
<name>A0A0C3H6C0_OIDMZ</name>
<comment type="subunit">
    <text evidence="3 8">Component of the RNA polymerase III (Pol III) complex consisting of 17 subunits.</text>
</comment>
<proteinExistence type="inferred from homology"/>
<reference evidence="13" key="2">
    <citation type="submission" date="2015-01" db="EMBL/GenBank/DDBJ databases">
        <title>Evolutionary Origins and Diversification of the Mycorrhizal Mutualists.</title>
        <authorList>
            <consortium name="DOE Joint Genome Institute"/>
            <consortium name="Mycorrhizal Genomics Consortium"/>
            <person name="Kohler A."/>
            <person name="Kuo A."/>
            <person name="Nagy L.G."/>
            <person name="Floudas D."/>
            <person name="Copeland A."/>
            <person name="Barry K.W."/>
            <person name="Cichocki N."/>
            <person name="Veneault-Fourrey C."/>
            <person name="LaButti K."/>
            <person name="Lindquist E.A."/>
            <person name="Lipzen A."/>
            <person name="Lundell T."/>
            <person name="Morin E."/>
            <person name="Murat C."/>
            <person name="Riley R."/>
            <person name="Ohm R."/>
            <person name="Sun H."/>
            <person name="Tunlid A."/>
            <person name="Henrissat B."/>
            <person name="Grigoriev I.V."/>
            <person name="Hibbett D.S."/>
            <person name="Martin F."/>
        </authorList>
    </citation>
    <scope>NUCLEOTIDE SEQUENCE [LARGE SCALE GENOMIC DNA]</scope>
    <source>
        <strain evidence="13">Zn</strain>
    </source>
</reference>
<dbReference type="Pfam" id="PF05645">
    <property type="entry name" value="RNA_pol_Rpc82"/>
    <property type="match status" value="1"/>
</dbReference>
<dbReference type="Pfam" id="PF22536">
    <property type="entry name" value="WHD_POLR3C"/>
    <property type="match status" value="1"/>
</dbReference>
<dbReference type="Gene3D" id="1.10.10.10">
    <property type="entry name" value="Winged helix-like DNA-binding domain superfamily/Winged helix DNA-binding domain"/>
    <property type="match status" value="1"/>
</dbReference>
<comment type="function">
    <text evidence="7 8">DNA-dependent RNA polymerase catalyzes the transcription of DNA into RNA using the four ribonucleoside triphosphates as substrates. Specific core component of RNA polymerase III which synthesizes small RNAs, such as 5S rRNA and tRNAs.</text>
</comment>
<evidence type="ECO:0000256" key="1">
    <source>
        <dbReference type="ARBA" id="ARBA00004123"/>
    </source>
</evidence>
<dbReference type="AlphaFoldDB" id="A0A0C3H6C0"/>
<evidence type="ECO:0000256" key="9">
    <source>
        <dbReference type="SAM" id="MobiDB-lite"/>
    </source>
</evidence>
<comment type="similarity">
    <text evidence="2 8">Belongs to the RNA polymerase beta chain family.</text>
</comment>
<evidence type="ECO:0000256" key="5">
    <source>
        <dbReference type="ARBA" id="ARBA00023163"/>
    </source>
</evidence>
<dbReference type="FunCoup" id="A0A0C3H6C0">
    <property type="interactions" value="462"/>
</dbReference>
<feature type="non-terminal residue" evidence="12">
    <location>
        <position position="1"/>
    </location>
</feature>
<dbReference type="InterPro" id="IPR008806">
    <property type="entry name" value="RNA_pol_III_Rpc82_C"/>
</dbReference>
<dbReference type="InterPro" id="IPR036388">
    <property type="entry name" value="WH-like_DNA-bd_sf"/>
</dbReference>
<reference evidence="12 13" key="1">
    <citation type="submission" date="2014-04" db="EMBL/GenBank/DDBJ databases">
        <authorList>
            <consortium name="DOE Joint Genome Institute"/>
            <person name="Kuo A."/>
            <person name="Martino E."/>
            <person name="Perotto S."/>
            <person name="Kohler A."/>
            <person name="Nagy L.G."/>
            <person name="Floudas D."/>
            <person name="Copeland A."/>
            <person name="Barry K.W."/>
            <person name="Cichocki N."/>
            <person name="Veneault-Fourrey C."/>
            <person name="LaButti K."/>
            <person name="Lindquist E.A."/>
            <person name="Lipzen A."/>
            <person name="Lundell T."/>
            <person name="Morin E."/>
            <person name="Murat C."/>
            <person name="Sun H."/>
            <person name="Tunlid A."/>
            <person name="Henrissat B."/>
            <person name="Grigoriev I.V."/>
            <person name="Hibbett D.S."/>
            <person name="Martin F."/>
            <person name="Nordberg H.P."/>
            <person name="Cantor M.N."/>
            <person name="Hua S.X."/>
        </authorList>
    </citation>
    <scope>NUCLEOTIDE SEQUENCE [LARGE SCALE GENOMIC DNA]</scope>
    <source>
        <strain evidence="12 13">Zn</strain>
    </source>
</reference>
<evidence type="ECO:0000256" key="6">
    <source>
        <dbReference type="ARBA" id="ARBA00023242"/>
    </source>
</evidence>
<dbReference type="PANTHER" id="PTHR12949:SF0">
    <property type="entry name" value="DNA-DIRECTED RNA POLYMERASE III SUBUNIT RPC3"/>
    <property type="match status" value="1"/>
</dbReference>
<dbReference type="GO" id="GO:0006351">
    <property type="term" value="P:DNA-templated transcription"/>
    <property type="evidence" value="ECO:0007669"/>
    <property type="project" value="InterPro"/>
</dbReference>
<sequence>LPQSKDAVQLCALLVDETYGELTSHGLIVLIQQNLVYYCEDDDSQTTYYEANQGAAYALIRSGKILEVVESRYGDVARELVQNLFLMGHAKVGDLIDSYLRNRKPPTNGASNTLAELDAQQHSPARLDSILCKLLEATLLQPATHLSFRSPDDTYNEVEQKLLRDEFSGSTKGTKQKEQLKSRIRETLESMRSEGQNWKLKCSKRKFDGELSNGTNGSAKRRRFSNGSFAVNGNHAHDDESLRLDRDLVIRINYEKFTVTLRNMRLVELAHTRIGETTSHVYSELLRLLEEYIPRCRPDPRIDNIEELPDGPTITTVELAAGMSSSINVAVGIGKAPSDKINISRILKSQSSKRRHSDAGSEAEVEGEASADEEGSDEYALPLNGNRRSNFVVGDESDSHGEEAFAPDGTIHAPKRAKVTFQEKLPKPAEPENPQDVVALLKSHLILLAADEYRFLRRCGSRGHGEWTVDFDRLVHYLQQSELDSVILENFDVAGHRLARMMRKMGKMDEKHLSAMALMKQKDVRTKLAEMQMAGMADVQEVPKDASRANNRTIFLWHFDSERVSSIILQNVYKTMSRCFQRLEIERRRADGILSLTERSDVRDHVEEAFSANQMKMLREIRSKEDKLLGQVGRLDELVGTFGEY</sequence>
<evidence type="ECO:0000256" key="2">
    <source>
        <dbReference type="ARBA" id="ARBA00006835"/>
    </source>
</evidence>
<keyword evidence="13" id="KW-1185">Reference proteome</keyword>
<dbReference type="PANTHER" id="PTHR12949">
    <property type="entry name" value="RNA POLYMERASE III DNA DIRECTED -RELATED"/>
    <property type="match status" value="1"/>
</dbReference>
<comment type="subcellular location">
    <subcellularLocation>
        <location evidence="1 8">Nucleus</location>
    </subcellularLocation>
</comment>
<feature type="domain" description="DNA-directed RNA polymerase III subunit RPC3 winged-helix" evidence="11">
    <location>
        <begin position="483"/>
        <end position="558"/>
    </location>
</feature>
<dbReference type="OrthoDB" id="272392at2759"/>
<feature type="region of interest" description="Disordered" evidence="9">
    <location>
        <begin position="209"/>
        <end position="236"/>
    </location>
</feature>
<evidence type="ECO:0000259" key="10">
    <source>
        <dbReference type="Pfam" id="PF05645"/>
    </source>
</evidence>
<evidence type="ECO:0000313" key="12">
    <source>
        <dbReference type="EMBL" id="KIM98849.1"/>
    </source>
</evidence>
<protein>
    <recommendedName>
        <fullName evidence="8">DNA-directed RNA polymerase III subunit RPC3</fullName>
        <shortName evidence="8">RNA polymerase III subunit C3</shortName>
    </recommendedName>
</protein>
<feature type="compositionally biased region" description="Acidic residues" evidence="9">
    <location>
        <begin position="361"/>
        <end position="377"/>
    </location>
</feature>
<evidence type="ECO:0000256" key="3">
    <source>
        <dbReference type="ARBA" id="ARBA00011206"/>
    </source>
</evidence>
<dbReference type="EMBL" id="KN832879">
    <property type="protein sequence ID" value="KIM98849.1"/>
    <property type="molecule type" value="Genomic_DNA"/>
</dbReference>
<accession>A0A0C3H6C0</accession>
<dbReference type="STRING" id="913774.A0A0C3H6C0"/>
<dbReference type="InterPro" id="IPR055207">
    <property type="entry name" value="POLR3C_WHD"/>
</dbReference>
<feature type="domain" description="RNA polymerase III Rpc82 C -terminal" evidence="10">
    <location>
        <begin position="129"/>
        <end position="478"/>
    </location>
</feature>
<dbReference type="InterPro" id="IPR039748">
    <property type="entry name" value="RPC3"/>
</dbReference>